<accession>A0A2P6QWQ8</accession>
<dbReference type="Gramene" id="PRQ38625">
    <property type="protein sequence ID" value="PRQ38625"/>
    <property type="gene ID" value="RchiOBHm_Chr4g0416081"/>
</dbReference>
<reference evidence="2 3" key="1">
    <citation type="journal article" date="2018" name="Nat. Genet.">
        <title>The Rosa genome provides new insights in the design of modern roses.</title>
        <authorList>
            <person name="Bendahmane M."/>
        </authorList>
    </citation>
    <scope>NUCLEOTIDE SEQUENCE [LARGE SCALE GENOMIC DNA]</scope>
    <source>
        <strain evidence="3">cv. Old Blush</strain>
    </source>
</reference>
<gene>
    <name evidence="2" type="ORF">RchiOBHm_Chr4g0416081</name>
</gene>
<feature type="region of interest" description="Disordered" evidence="1">
    <location>
        <begin position="1"/>
        <end position="78"/>
    </location>
</feature>
<feature type="compositionally biased region" description="Polar residues" evidence="1">
    <location>
        <begin position="57"/>
        <end position="78"/>
    </location>
</feature>
<evidence type="ECO:0000313" key="2">
    <source>
        <dbReference type="EMBL" id="PRQ38625.1"/>
    </source>
</evidence>
<keyword evidence="3" id="KW-1185">Reference proteome</keyword>
<sequence>MAALKASRKATAAATPANSTKAAAAATISKSTKAATAAATSTSATTRPPTSSKATKGQSPTPCRSSQRIRQNSKQGGK</sequence>
<evidence type="ECO:0000256" key="1">
    <source>
        <dbReference type="SAM" id="MobiDB-lite"/>
    </source>
</evidence>
<dbReference type="Proteomes" id="UP000238479">
    <property type="component" value="Chromosome 4"/>
</dbReference>
<comment type="caution">
    <text evidence="2">The sequence shown here is derived from an EMBL/GenBank/DDBJ whole genome shotgun (WGS) entry which is preliminary data.</text>
</comment>
<dbReference type="AlphaFoldDB" id="A0A2P6QWQ8"/>
<evidence type="ECO:0000313" key="3">
    <source>
        <dbReference type="Proteomes" id="UP000238479"/>
    </source>
</evidence>
<organism evidence="2 3">
    <name type="scientific">Rosa chinensis</name>
    <name type="common">China rose</name>
    <dbReference type="NCBI Taxonomy" id="74649"/>
    <lineage>
        <taxon>Eukaryota</taxon>
        <taxon>Viridiplantae</taxon>
        <taxon>Streptophyta</taxon>
        <taxon>Embryophyta</taxon>
        <taxon>Tracheophyta</taxon>
        <taxon>Spermatophyta</taxon>
        <taxon>Magnoliopsida</taxon>
        <taxon>eudicotyledons</taxon>
        <taxon>Gunneridae</taxon>
        <taxon>Pentapetalae</taxon>
        <taxon>rosids</taxon>
        <taxon>fabids</taxon>
        <taxon>Rosales</taxon>
        <taxon>Rosaceae</taxon>
        <taxon>Rosoideae</taxon>
        <taxon>Rosoideae incertae sedis</taxon>
        <taxon>Rosa</taxon>
    </lineage>
</organism>
<dbReference type="EMBL" id="PDCK01000042">
    <property type="protein sequence ID" value="PRQ38625.1"/>
    <property type="molecule type" value="Genomic_DNA"/>
</dbReference>
<protein>
    <submittedName>
        <fullName evidence="2">Uncharacterized protein</fullName>
    </submittedName>
</protein>
<name>A0A2P6QWQ8_ROSCH</name>
<proteinExistence type="predicted"/>
<feature type="compositionally biased region" description="Low complexity" evidence="1">
    <location>
        <begin position="1"/>
        <end position="56"/>
    </location>
</feature>